<keyword evidence="4" id="KW-1185">Reference proteome</keyword>
<dbReference type="Gene3D" id="3.20.20.140">
    <property type="entry name" value="Metal-dependent hydrolases"/>
    <property type="match status" value="1"/>
</dbReference>
<protein>
    <submittedName>
        <fullName evidence="3">Amidohydrolase</fullName>
    </submittedName>
</protein>
<dbReference type="InterPro" id="IPR050287">
    <property type="entry name" value="MTA/SAH_deaminase"/>
</dbReference>
<evidence type="ECO:0000256" key="1">
    <source>
        <dbReference type="ARBA" id="ARBA00022801"/>
    </source>
</evidence>
<comment type="caution">
    <text evidence="3">The sequence shown here is derived from an EMBL/GenBank/DDBJ whole genome shotgun (WGS) entry which is preliminary data.</text>
</comment>
<dbReference type="InterPro" id="IPR006680">
    <property type="entry name" value="Amidohydro-rel"/>
</dbReference>
<evidence type="ECO:0000259" key="2">
    <source>
        <dbReference type="Pfam" id="PF01979"/>
    </source>
</evidence>
<dbReference type="Pfam" id="PF01979">
    <property type="entry name" value="Amidohydro_1"/>
    <property type="match status" value="1"/>
</dbReference>
<feature type="domain" description="Amidohydrolase-related" evidence="2">
    <location>
        <begin position="56"/>
        <end position="407"/>
    </location>
</feature>
<dbReference type="InterPro" id="IPR011059">
    <property type="entry name" value="Metal-dep_hydrolase_composite"/>
</dbReference>
<organism evidence="3 4">
    <name type="scientific">Fodinicola feengrottensis</name>
    <dbReference type="NCBI Taxonomy" id="435914"/>
    <lineage>
        <taxon>Bacteria</taxon>
        <taxon>Bacillati</taxon>
        <taxon>Actinomycetota</taxon>
        <taxon>Actinomycetes</taxon>
        <taxon>Mycobacteriales</taxon>
        <taxon>Fodinicola</taxon>
    </lineage>
</organism>
<proteinExistence type="predicted"/>
<reference evidence="3 4" key="1">
    <citation type="journal article" date="2019" name="Int. J. Syst. Evol. Microbiol.">
        <title>The Global Catalogue of Microorganisms (GCM) 10K type strain sequencing project: providing services to taxonomists for standard genome sequencing and annotation.</title>
        <authorList>
            <consortium name="The Broad Institute Genomics Platform"/>
            <consortium name="The Broad Institute Genome Sequencing Center for Infectious Disease"/>
            <person name="Wu L."/>
            <person name="Ma J."/>
        </authorList>
    </citation>
    <scope>NUCLEOTIDE SEQUENCE [LARGE SCALE GENOMIC DNA]</scope>
    <source>
        <strain evidence="3 4">JCM 14718</strain>
    </source>
</reference>
<dbReference type="PANTHER" id="PTHR43794">
    <property type="entry name" value="AMINOHYDROLASE SSNA-RELATED"/>
    <property type="match status" value="1"/>
</dbReference>
<dbReference type="EMBL" id="BAAANY010000007">
    <property type="protein sequence ID" value="GAA1667948.1"/>
    <property type="molecule type" value="Genomic_DNA"/>
</dbReference>
<dbReference type="InterPro" id="IPR032466">
    <property type="entry name" value="Metal_Hydrolase"/>
</dbReference>
<dbReference type="PANTHER" id="PTHR43794:SF11">
    <property type="entry name" value="AMIDOHYDROLASE-RELATED DOMAIN-CONTAINING PROTEIN"/>
    <property type="match status" value="1"/>
</dbReference>
<dbReference type="Gene3D" id="2.30.40.10">
    <property type="entry name" value="Urease, subunit C, domain 1"/>
    <property type="match status" value="1"/>
</dbReference>
<dbReference type="RefSeq" id="WP_344308633.1">
    <property type="nucleotide sequence ID" value="NZ_BAAANY010000007.1"/>
</dbReference>
<evidence type="ECO:0000313" key="4">
    <source>
        <dbReference type="Proteomes" id="UP001500618"/>
    </source>
</evidence>
<keyword evidence="1" id="KW-0378">Hydrolase</keyword>
<dbReference type="SUPFAM" id="SSF51338">
    <property type="entry name" value="Composite domain of metallo-dependent hydrolases"/>
    <property type="match status" value="2"/>
</dbReference>
<name>A0ABN2GAC0_9ACTN</name>
<dbReference type="SUPFAM" id="SSF51556">
    <property type="entry name" value="Metallo-dependent hydrolases"/>
    <property type="match status" value="1"/>
</dbReference>
<dbReference type="Proteomes" id="UP001500618">
    <property type="component" value="Unassembled WGS sequence"/>
</dbReference>
<accession>A0ABN2GAC0</accession>
<dbReference type="CDD" id="cd01298">
    <property type="entry name" value="ATZ_TRZ_like"/>
    <property type="match status" value="1"/>
</dbReference>
<gene>
    <name evidence="3" type="ORF">GCM10009765_16590</name>
</gene>
<evidence type="ECO:0000313" key="3">
    <source>
        <dbReference type="EMBL" id="GAA1667948.1"/>
    </source>
</evidence>
<sequence length="434" mass="46018">MTARYQARWVVLGDRAGTVIPDGVVDVDDSGRIEFVGPATHAPVVDGPATTLGGALLPGLVNTHCHAPMTLFRGVGEGLPLERWLRDVMWPRESRLTPDDVYAGMALASAEMLRCGVTTSSEMYFHPDAMIAASTDSGARLVAAAPLLAPPGTAQLSILDGQLAAALDHAVRYAKDERVRIALGPHSAYTVPIPFLATVAEQAQAADLLVHIHVAETQNEDAELRETYGTSSPQVLADHGVLEAQLIAAHAVWLSDEDVEIFRRHDVSVAHCPSSNAKLASGIARVPVFSAAGLRVGLGTDGPASNNTLDLWHEIRLASQLAKLSTMDATALPAAEAFWMASGGGAAALGLDDIGILEAGRWADLVHLDTEDSAFVPIETPTDVITHLVWSAGSRHVRDTWVAGRQVVADGVCRTLDVAQLRADVQVRALRLAQ</sequence>